<dbReference type="PANTHER" id="PTHR34322:SF2">
    <property type="entry name" value="TRANSPOSASE IS200-LIKE DOMAIN-CONTAINING PROTEIN"/>
    <property type="match status" value="1"/>
</dbReference>
<dbReference type="KEGG" id="awo:Awo_c26760"/>
<dbReference type="Pfam" id="PF01797">
    <property type="entry name" value="Y1_Tnp"/>
    <property type="match status" value="1"/>
</dbReference>
<dbReference type="GO" id="GO:0003677">
    <property type="term" value="F:DNA binding"/>
    <property type="evidence" value="ECO:0007669"/>
    <property type="project" value="InterPro"/>
</dbReference>
<reference evidence="2 3" key="2">
    <citation type="journal article" date="2012" name="PLoS ONE">
        <title>An ancient pathway combining carbon dioxide fixation with the generation and utilization of a sodium ion gradient for ATP synthesis.</title>
        <authorList>
            <person name="Poehlein A."/>
            <person name="Schmidt S."/>
            <person name="Kaster A.K."/>
            <person name="Goenrich M."/>
            <person name="Vollmers J."/>
            <person name="Thurmer A."/>
            <person name="Bertsch J."/>
            <person name="Schuchmann K."/>
            <person name="Voigt B."/>
            <person name="Hecker M."/>
            <person name="Daniel R."/>
            <person name="Thauer R.K."/>
            <person name="Gottschalk G."/>
            <person name="Muller V."/>
        </authorList>
    </citation>
    <scope>NUCLEOTIDE SEQUENCE [LARGE SCALE GENOMIC DNA]</scope>
    <source>
        <strain evidence="3">ATCC 29683 / DSM 1030 / JCM 2381 / KCTC 1655 / WB1</strain>
    </source>
</reference>
<reference evidence="3" key="1">
    <citation type="submission" date="2011-07" db="EMBL/GenBank/DDBJ databases">
        <title>Complete genome sequence of Acetobacterium woodii.</title>
        <authorList>
            <person name="Poehlein A."/>
            <person name="Schmidt S."/>
            <person name="Kaster A.-K."/>
            <person name="Goenrich M."/>
            <person name="Vollmers J."/>
            <person name="Thuermer A."/>
            <person name="Gottschalk G."/>
            <person name="Thauer R.K."/>
            <person name="Daniel R."/>
            <person name="Mueller V."/>
        </authorList>
    </citation>
    <scope>NUCLEOTIDE SEQUENCE [LARGE SCALE GENOMIC DNA]</scope>
    <source>
        <strain evidence="3">ATCC 29683 / DSM 1030 / JCM 2381 / KCTC 1655 / WB1</strain>
    </source>
</reference>
<dbReference type="InterPro" id="IPR036515">
    <property type="entry name" value="Transposase_17_sf"/>
</dbReference>
<dbReference type="eggNOG" id="COG1943">
    <property type="taxonomic scope" value="Bacteria"/>
</dbReference>
<dbReference type="Gene3D" id="3.30.70.1290">
    <property type="entry name" value="Transposase IS200-like"/>
    <property type="match status" value="1"/>
</dbReference>
<feature type="domain" description="Transposase IS200-like" evidence="1">
    <location>
        <begin position="9"/>
        <end position="122"/>
    </location>
</feature>
<dbReference type="GO" id="GO:0004803">
    <property type="term" value="F:transposase activity"/>
    <property type="evidence" value="ECO:0007669"/>
    <property type="project" value="InterPro"/>
</dbReference>
<dbReference type="HOGENOM" id="CLU_068226_0_2_9"/>
<evidence type="ECO:0000313" key="3">
    <source>
        <dbReference type="Proteomes" id="UP000007177"/>
    </source>
</evidence>
<dbReference type="Proteomes" id="UP000007177">
    <property type="component" value="Chromosome"/>
</dbReference>
<evidence type="ECO:0000313" key="2">
    <source>
        <dbReference type="EMBL" id="AFA49429.1"/>
    </source>
</evidence>
<protein>
    <submittedName>
        <fullName evidence="2">Transposase</fullName>
    </submittedName>
</protein>
<dbReference type="InterPro" id="IPR002686">
    <property type="entry name" value="Transposase_17"/>
</dbReference>
<dbReference type="SUPFAM" id="SSF143422">
    <property type="entry name" value="Transposase IS200-like"/>
    <property type="match status" value="1"/>
</dbReference>
<proteinExistence type="predicted"/>
<name>H6LFE2_ACEWD</name>
<organism evidence="2 3">
    <name type="scientific">Acetobacterium woodii (strain ATCC 29683 / DSM 1030 / JCM 2381 / KCTC 1655 / WB1)</name>
    <dbReference type="NCBI Taxonomy" id="931626"/>
    <lineage>
        <taxon>Bacteria</taxon>
        <taxon>Bacillati</taxon>
        <taxon>Bacillota</taxon>
        <taxon>Clostridia</taxon>
        <taxon>Eubacteriales</taxon>
        <taxon>Eubacteriaceae</taxon>
        <taxon>Acetobacterium</taxon>
    </lineage>
</organism>
<accession>H6LFE2</accession>
<dbReference type="PANTHER" id="PTHR34322">
    <property type="entry name" value="TRANSPOSASE, Y1_TNP DOMAIN-CONTAINING"/>
    <property type="match status" value="1"/>
</dbReference>
<dbReference type="AlphaFoldDB" id="H6LFE2"/>
<dbReference type="GO" id="GO:0006313">
    <property type="term" value="P:DNA transposition"/>
    <property type="evidence" value="ECO:0007669"/>
    <property type="project" value="InterPro"/>
</dbReference>
<dbReference type="SMART" id="SM01321">
    <property type="entry name" value="Y1_Tnp"/>
    <property type="match status" value="1"/>
</dbReference>
<sequence length="224" mass="26410">MARQARVKSITGIYHVMLKGIDSRNIFMDDEDKVYFMEKLKRAKEMGEFKLYAYCLMDNHVHLLMKEGEELGVSIKRITVGYVRFHNQKYGRTGHLFQNRYSSETVEDEPYLLTVLRYIHNNPLKAQMVKSLAEYKWSSYQNYLNAYDGIAEYVDADLIKSYFKQVSDFEKFSCEVNQDNCLDVSTFVKYTDDGIKAMVKENQRYSKIMSLSKTERNECIQIIH</sequence>
<dbReference type="RefSeq" id="WP_014357029.1">
    <property type="nucleotide sequence ID" value="NC_016894.1"/>
</dbReference>
<evidence type="ECO:0000259" key="1">
    <source>
        <dbReference type="SMART" id="SM01321"/>
    </source>
</evidence>
<dbReference type="EMBL" id="CP002987">
    <property type="protein sequence ID" value="AFA49429.1"/>
    <property type="molecule type" value="Genomic_DNA"/>
</dbReference>
<keyword evidence="3" id="KW-1185">Reference proteome</keyword>
<gene>
    <name evidence="2" type="ordered locus">Awo_c26760</name>
</gene>
<dbReference type="STRING" id="931626.Awo_c26760"/>